<feature type="transmembrane region" description="Helical" evidence="8">
    <location>
        <begin position="85"/>
        <end position="103"/>
    </location>
</feature>
<feature type="transmembrane region" description="Helical" evidence="8">
    <location>
        <begin position="341"/>
        <end position="360"/>
    </location>
</feature>
<comment type="caution">
    <text evidence="10">The sequence shown here is derived from an EMBL/GenBank/DDBJ whole genome shotgun (WGS) entry which is preliminary data.</text>
</comment>
<feature type="transmembrane region" description="Helical" evidence="8">
    <location>
        <begin position="281"/>
        <end position="298"/>
    </location>
</feature>
<dbReference type="GO" id="GO:0005886">
    <property type="term" value="C:plasma membrane"/>
    <property type="evidence" value="ECO:0007669"/>
    <property type="project" value="UniProtKB-SubCell"/>
</dbReference>
<dbReference type="AlphaFoldDB" id="B0N3C9"/>
<dbReference type="EMBL" id="ABFX02000004">
    <property type="protein sequence ID" value="EDS18951.1"/>
    <property type="molecule type" value="Genomic_DNA"/>
</dbReference>
<keyword evidence="6 8" id="KW-1133">Transmembrane helix</keyword>
<keyword evidence="2" id="KW-0813">Transport</keyword>
<feature type="transmembrane region" description="Helical" evidence="8">
    <location>
        <begin position="21"/>
        <end position="46"/>
    </location>
</feature>
<keyword evidence="11" id="KW-1185">Reference proteome</keyword>
<keyword evidence="5 8" id="KW-0812">Transmembrane</keyword>
<organism evidence="10 11">
    <name type="scientific">Thomasclavelia ramosa DSM 1402</name>
    <dbReference type="NCBI Taxonomy" id="445974"/>
    <lineage>
        <taxon>Bacteria</taxon>
        <taxon>Bacillati</taxon>
        <taxon>Bacillota</taxon>
        <taxon>Erysipelotrichia</taxon>
        <taxon>Erysipelotrichales</taxon>
        <taxon>Coprobacillaceae</taxon>
        <taxon>Thomasclavelia</taxon>
    </lineage>
</organism>
<sequence length="401" mass="44375">MIKSKHQKIFGGSYMFKKGSYIYYALGNGMFYFSWAMFSCIISVYLAGINCSATEISLITSAAALFAMATQPITGFLADKFKSPKLVAIITGALTIIFGLLFASTKSFIFLFLLNGFTQGCLNGITALTDRLATASPYPFGAIRVWGSILYAIAAQVSGIVYDYISPTANFYIFAAGLLLMLFSFYMMHDAKPLIVGKAAKVTTKEVLKHLWHNKPFKIFMLIYILFQGPSSAQMVYLPLVIKGLGGTTTIVGTTLLFSTLSEIPAVLFSDRYMKKISYKALMIFACVLSIIRFVWYSTCPAPYLIMSVFFFQGLTTIVFILVAVRIILDLVDEQYVNSAYGISSMLAKGFSALIFQIIGGRVLDIFPGNNGYTIMYLIFASSITIALILCFKFKFTKKVE</sequence>
<feature type="transmembrane region" description="Helical" evidence="8">
    <location>
        <begin position="304"/>
        <end position="329"/>
    </location>
</feature>
<dbReference type="InterPro" id="IPR036259">
    <property type="entry name" value="MFS_trans_sf"/>
</dbReference>
<feature type="domain" description="Major facilitator superfamily associated" evidence="9">
    <location>
        <begin position="30"/>
        <end position="367"/>
    </location>
</feature>
<protein>
    <submittedName>
        <fullName evidence="10">Transporter, major facilitator family protein</fullName>
    </submittedName>
</protein>
<feature type="transmembrane region" description="Helical" evidence="8">
    <location>
        <begin position="372"/>
        <end position="392"/>
    </location>
</feature>
<keyword evidence="7 8" id="KW-0472">Membrane</keyword>
<evidence type="ECO:0000256" key="2">
    <source>
        <dbReference type="ARBA" id="ARBA00022448"/>
    </source>
</evidence>
<evidence type="ECO:0000259" key="9">
    <source>
        <dbReference type="Pfam" id="PF12832"/>
    </source>
</evidence>
<evidence type="ECO:0000256" key="4">
    <source>
        <dbReference type="ARBA" id="ARBA00022519"/>
    </source>
</evidence>
<feature type="transmembrane region" description="Helical" evidence="8">
    <location>
        <begin position="58"/>
        <end position="78"/>
    </location>
</feature>
<dbReference type="Gene3D" id="1.20.1250.20">
    <property type="entry name" value="MFS general substrate transporter like domains"/>
    <property type="match status" value="2"/>
</dbReference>
<keyword evidence="3" id="KW-1003">Cell membrane</keyword>
<name>B0N3C9_9FIRM</name>
<accession>B0N3C9</accession>
<gene>
    <name evidence="10" type="ORF">CLORAM_00947</name>
</gene>
<evidence type="ECO:0000256" key="5">
    <source>
        <dbReference type="ARBA" id="ARBA00022692"/>
    </source>
</evidence>
<dbReference type="eggNOG" id="COG2223">
    <property type="taxonomic scope" value="Bacteria"/>
</dbReference>
<dbReference type="Proteomes" id="UP000005798">
    <property type="component" value="Unassembled WGS sequence"/>
</dbReference>
<proteinExistence type="predicted"/>
<evidence type="ECO:0000256" key="6">
    <source>
        <dbReference type="ARBA" id="ARBA00022989"/>
    </source>
</evidence>
<evidence type="ECO:0000313" key="10">
    <source>
        <dbReference type="EMBL" id="EDS18951.1"/>
    </source>
</evidence>
<reference evidence="10" key="2">
    <citation type="submission" date="2014-06" db="EMBL/GenBank/DDBJ databases">
        <title>Draft genome sequence of Clostridium ramosum(DSM 1402).</title>
        <authorList>
            <person name="Sudarsanam P."/>
            <person name="Ley R."/>
            <person name="Guruge J."/>
            <person name="Turnbaugh P.J."/>
            <person name="Mahowald M."/>
            <person name="Liep D."/>
            <person name="Gordon J."/>
        </authorList>
    </citation>
    <scope>NUCLEOTIDE SEQUENCE</scope>
    <source>
        <strain evidence="10">DSM 1402</strain>
    </source>
</reference>
<comment type="subcellular location">
    <subcellularLocation>
        <location evidence="1">Cell inner membrane</location>
        <topology evidence="1">Multi-pass membrane protein</topology>
    </subcellularLocation>
</comment>
<evidence type="ECO:0000256" key="3">
    <source>
        <dbReference type="ARBA" id="ARBA00022475"/>
    </source>
</evidence>
<dbReference type="HOGENOM" id="CLU_833976_0_0_9"/>
<dbReference type="PANTHER" id="PTHR23522:SF10">
    <property type="entry name" value="3-PHENYLPROPIONIC ACID TRANSPORTER-RELATED"/>
    <property type="match status" value="1"/>
</dbReference>
<evidence type="ECO:0000256" key="7">
    <source>
        <dbReference type="ARBA" id="ARBA00023136"/>
    </source>
</evidence>
<reference evidence="10" key="1">
    <citation type="submission" date="2007-11" db="EMBL/GenBank/DDBJ databases">
        <authorList>
            <person name="Fulton L."/>
            <person name="Clifton S."/>
            <person name="Fulton B."/>
            <person name="Xu J."/>
            <person name="Minx P."/>
            <person name="Pepin K.H."/>
            <person name="Johnson M."/>
            <person name="Thiruvilangam P."/>
            <person name="Bhonagiri V."/>
            <person name="Nash W.E."/>
            <person name="Mardis E.R."/>
            <person name="Wilson R.K."/>
        </authorList>
    </citation>
    <scope>NUCLEOTIDE SEQUENCE [LARGE SCALE GENOMIC DNA]</scope>
    <source>
        <strain evidence="10">DSM 1402</strain>
    </source>
</reference>
<dbReference type="SUPFAM" id="SSF103473">
    <property type="entry name" value="MFS general substrate transporter"/>
    <property type="match status" value="1"/>
</dbReference>
<feature type="transmembrane region" description="Helical" evidence="8">
    <location>
        <begin position="219"/>
        <end position="242"/>
    </location>
</feature>
<dbReference type="Pfam" id="PF12832">
    <property type="entry name" value="MFS_1_like"/>
    <property type="match status" value="1"/>
</dbReference>
<dbReference type="PANTHER" id="PTHR23522">
    <property type="entry name" value="BLL5896 PROTEIN"/>
    <property type="match status" value="1"/>
</dbReference>
<evidence type="ECO:0000256" key="8">
    <source>
        <dbReference type="SAM" id="Phobius"/>
    </source>
</evidence>
<keyword evidence="4" id="KW-0997">Cell inner membrane</keyword>
<evidence type="ECO:0000256" key="1">
    <source>
        <dbReference type="ARBA" id="ARBA00004429"/>
    </source>
</evidence>
<feature type="transmembrane region" description="Helical" evidence="8">
    <location>
        <begin position="171"/>
        <end position="188"/>
    </location>
</feature>
<evidence type="ECO:0000313" key="11">
    <source>
        <dbReference type="Proteomes" id="UP000005798"/>
    </source>
</evidence>
<dbReference type="InterPro" id="IPR024989">
    <property type="entry name" value="MFS_assoc_dom"/>
</dbReference>
<feature type="transmembrane region" description="Helical" evidence="8">
    <location>
        <begin position="141"/>
        <end position="165"/>
    </location>
</feature>